<dbReference type="SMART" id="SM00354">
    <property type="entry name" value="HTH_LACI"/>
    <property type="match status" value="1"/>
</dbReference>
<comment type="caution">
    <text evidence="5">The sequence shown here is derived from an EMBL/GenBank/DDBJ whole genome shotgun (WGS) entry which is preliminary data.</text>
</comment>
<dbReference type="Proteomes" id="UP000679992">
    <property type="component" value="Unassembled WGS sequence"/>
</dbReference>
<keyword evidence="2" id="KW-0238">DNA-binding</keyword>
<dbReference type="PROSITE" id="PS50932">
    <property type="entry name" value="HTH_LACI_2"/>
    <property type="match status" value="1"/>
</dbReference>
<dbReference type="Gene3D" id="1.10.260.40">
    <property type="entry name" value="lambda repressor-like DNA-binding domains"/>
    <property type="match status" value="1"/>
</dbReference>
<dbReference type="Pfam" id="PF13377">
    <property type="entry name" value="Peripla_BP_3"/>
    <property type="match status" value="1"/>
</dbReference>
<dbReference type="InterPro" id="IPR010982">
    <property type="entry name" value="Lambda_DNA-bd_dom_sf"/>
</dbReference>
<protein>
    <submittedName>
        <fullName evidence="5">LacI family transcriptional regulator</fullName>
    </submittedName>
</protein>
<keyword evidence="6" id="KW-1185">Reference proteome</keyword>
<dbReference type="PANTHER" id="PTHR30146:SF109">
    <property type="entry name" value="HTH-TYPE TRANSCRIPTIONAL REGULATOR GALS"/>
    <property type="match status" value="1"/>
</dbReference>
<dbReference type="SUPFAM" id="SSF53822">
    <property type="entry name" value="Periplasmic binding protein-like I"/>
    <property type="match status" value="1"/>
</dbReference>
<evidence type="ECO:0000313" key="6">
    <source>
        <dbReference type="Proteomes" id="UP000679992"/>
    </source>
</evidence>
<evidence type="ECO:0000256" key="1">
    <source>
        <dbReference type="ARBA" id="ARBA00023015"/>
    </source>
</evidence>
<name>A0ABQ4MB20_9BACL</name>
<keyword evidence="1" id="KW-0805">Transcription regulation</keyword>
<dbReference type="SUPFAM" id="SSF47413">
    <property type="entry name" value="lambda repressor-like DNA-binding domains"/>
    <property type="match status" value="1"/>
</dbReference>
<dbReference type="RefSeq" id="WP_213654812.1">
    <property type="nucleotide sequence ID" value="NZ_BOSL01000006.1"/>
</dbReference>
<proteinExistence type="predicted"/>
<feature type="domain" description="HTH lacI-type" evidence="4">
    <location>
        <begin position="3"/>
        <end position="57"/>
    </location>
</feature>
<evidence type="ECO:0000259" key="4">
    <source>
        <dbReference type="PROSITE" id="PS50932"/>
    </source>
</evidence>
<keyword evidence="3" id="KW-0804">Transcription</keyword>
<dbReference type="Pfam" id="PF00356">
    <property type="entry name" value="LacI"/>
    <property type="match status" value="1"/>
</dbReference>
<dbReference type="PANTHER" id="PTHR30146">
    <property type="entry name" value="LACI-RELATED TRANSCRIPTIONAL REPRESSOR"/>
    <property type="match status" value="1"/>
</dbReference>
<reference evidence="5 6" key="1">
    <citation type="submission" date="2021-03" db="EMBL/GenBank/DDBJ databases">
        <title>Antimicrobial resistance genes in bacteria isolated from Japanese honey, and their potential for conferring macrolide and lincosamide resistance in the American foulbrood pathogen Paenibacillus larvae.</title>
        <authorList>
            <person name="Okamoto M."/>
            <person name="Kumagai M."/>
            <person name="Kanamori H."/>
            <person name="Takamatsu D."/>
        </authorList>
    </citation>
    <scope>NUCLEOTIDE SEQUENCE [LARGE SCALE GENOMIC DNA]</scope>
    <source>
        <strain evidence="5 6">J42TS3</strain>
    </source>
</reference>
<dbReference type="PRINTS" id="PR00036">
    <property type="entry name" value="HTHLACI"/>
</dbReference>
<dbReference type="InterPro" id="IPR046335">
    <property type="entry name" value="LacI/GalR-like_sensor"/>
</dbReference>
<dbReference type="CDD" id="cd01392">
    <property type="entry name" value="HTH_LacI"/>
    <property type="match status" value="1"/>
</dbReference>
<sequence length="342" mass="38169">MKVTIQDIAKAANVAKSTVSKVLNDSPKISKETKTRVREIMEQMNYTPSSIATRLAKRSSHNIGMLIDMARESEYMNPFFLNIISGIESVIGPMKYELTIANMQQDDPERNVINRLVRSGRIDGLIANNAIMSEDMVKTLNSLDFPFVTIGEFHSFPVPWADYDNAEGGRMLTGHLLDEGYRDIAFIGGEPLERIFTKRHQGYRQALLEAGIPYREDRTIHGVADENHGYQAVLELLRSDHPPDSLVCMNNYSAFGALKAIQQAGIAIPGEIGIATFDDYPFSPHTNPPLTSLFIDTFQLGATAGRMLIEVMNQPDLPYPSLLLQPKLNIRESTLKRKAGLE</sequence>
<gene>
    <name evidence="5" type="ORF">J42TS3_22290</name>
</gene>
<dbReference type="InterPro" id="IPR028082">
    <property type="entry name" value="Peripla_BP_I"/>
</dbReference>
<evidence type="ECO:0000256" key="3">
    <source>
        <dbReference type="ARBA" id="ARBA00023163"/>
    </source>
</evidence>
<evidence type="ECO:0000313" key="5">
    <source>
        <dbReference type="EMBL" id="GIP53194.1"/>
    </source>
</evidence>
<evidence type="ECO:0000256" key="2">
    <source>
        <dbReference type="ARBA" id="ARBA00023125"/>
    </source>
</evidence>
<dbReference type="EMBL" id="BOSL01000006">
    <property type="protein sequence ID" value="GIP53194.1"/>
    <property type="molecule type" value="Genomic_DNA"/>
</dbReference>
<dbReference type="Gene3D" id="3.40.50.2300">
    <property type="match status" value="2"/>
</dbReference>
<accession>A0ABQ4MB20</accession>
<organism evidence="5 6">
    <name type="scientific">Paenibacillus vini</name>
    <dbReference type="NCBI Taxonomy" id="1476024"/>
    <lineage>
        <taxon>Bacteria</taxon>
        <taxon>Bacillati</taxon>
        <taxon>Bacillota</taxon>
        <taxon>Bacilli</taxon>
        <taxon>Bacillales</taxon>
        <taxon>Paenibacillaceae</taxon>
        <taxon>Paenibacillus</taxon>
    </lineage>
</organism>
<dbReference type="CDD" id="cd06267">
    <property type="entry name" value="PBP1_LacI_sugar_binding-like"/>
    <property type="match status" value="1"/>
</dbReference>
<dbReference type="InterPro" id="IPR000843">
    <property type="entry name" value="HTH_LacI"/>
</dbReference>